<dbReference type="InterPro" id="IPR036509">
    <property type="entry name" value="Met_Sox_Rdtase_MsrA_sf"/>
</dbReference>
<dbReference type="EMBL" id="JAHRHJ020000001">
    <property type="protein sequence ID" value="KAH9331386.1"/>
    <property type="molecule type" value="Genomic_DNA"/>
</dbReference>
<dbReference type="InterPro" id="IPR050162">
    <property type="entry name" value="MsrA_MetSO_reductase"/>
</dbReference>
<keyword evidence="3" id="KW-0560">Oxidoreductase</keyword>
<evidence type="ECO:0000259" key="8">
    <source>
        <dbReference type="Pfam" id="PF01625"/>
    </source>
</evidence>
<proteinExistence type="inferred from homology"/>
<dbReference type="NCBIfam" id="TIGR00401">
    <property type="entry name" value="msrA"/>
    <property type="match status" value="1"/>
</dbReference>
<evidence type="ECO:0000256" key="1">
    <source>
        <dbReference type="ARBA" id="ARBA00005591"/>
    </source>
</evidence>
<organism evidence="9 10">
    <name type="scientific">Taxus chinensis</name>
    <name type="common">Chinese yew</name>
    <name type="synonym">Taxus wallichiana var. chinensis</name>
    <dbReference type="NCBI Taxonomy" id="29808"/>
    <lineage>
        <taxon>Eukaryota</taxon>
        <taxon>Viridiplantae</taxon>
        <taxon>Streptophyta</taxon>
        <taxon>Embryophyta</taxon>
        <taxon>Tracheophyta</taxon>
        <taxon>Spermatophyta</taxon>
        <taxon>Pinopsida</taxon>
        <taxon>Pinidae</taxon>
        <taxon>Conifers II</taxon>
        <taxon>Cupressales</taxon>
        <taxon>Taxaceae</taxon>
        <taxon>Taxus</taxon>
    </lineage>
</organism>
<sequence length="142" mass="15561">MEPANGADTDVRAPGNQFAQFAAGCFWGVELTFQRIHGVANTEVGYSQGTMHNPTYEDVCSGRTKHAEIVRVQYDPNQCTYETLLDVFWGRHDPTTLNRQPDDSYQGTRVLTLIWAHCAASVTGCSKTAATTVALDTTTIAM</sequence>
<dbReference type="OMA" id="WGSESKF"/>
<evidence type="ECO:0000256" key="5">
    <source>
        <dbReference type="ARBA" id="ARBA00030643"/>
    </source>
</evidence>
<dbReference type="Proteomes" id="UP000824469">
    <property type="component" value="Unassembled WGS sequence"/>
</dbReference>
<dbReference type="PANTHER" id="PTHR42799">
    <property type="entry name" value="MITOCHONDRIAL PEPTIDE METHIONINE SULFOXIDE REDUCTASE"/>
    <property type="match status" value="1"/>
</dbReference>
<dbReference type="Pfam" id="PF01625">
    <property type="entry name" value="PMSR"/>
    <property type="match status" value="1"/>
</dbReference>
<evidence type="ECO:0000256" key="2">
    <source>
        <dbReference type="ARBA" id="ARBA00012502"/>
    </source>
</evidence>
<reference evidence="9 10" key="1">
    <citation type="journal article" date="2021" name="Nat. Plants">
        <title>The Taxus genome provides insights into paclitaxel biosynthesis.</title>
        <authorList>
            <person name="Xiong X."/>
            <person name="Gou J."/>
            <person name="Liao Q."/>
            <person name="Li Y."/>
            <person name="Zhou Q."/>
            <person name="Bi G."/>
            <person name="Li C."/>
            <person name="Du R."/>
            <person name="Wang X."/>
            <person name="Sun T."/>
            <person name="Guo L."/>
            <person name="Liang H."/>
            <person name="Lu P."/>
            <person name="Wu Y."/>
            <person name="Zhang Z."/>
            <person name="Ro D.K."/>
            <person name="Shang Y."/>
            <person name="Huang S."/>
            <person name="Yan J."/>
        </authorList>
    </citation>
    <scope>NUCLEOTIDE SEQUENCE [LARGE SCALE GENOMIC DNA]</scope>
    <source>
        <strain evidence="9">Ta-2019</strain>
    </source>
</reference>
<dbReference type="InterPro" id="IPR002569">
    <property type="entry name" value="Met_Sox_Rdtase_MsrA_dom"/>
</dbReference>
<dbReference type="SUPFAM" id="SSF55068">
    <property type="entry name" value="Peptide methionine sulfoxide reductase"/>
    <property type="match status" value="1"/>
</dbReference>
<comment type="catalytic activity">
    <reaction evidence="6">
        <text>L-methionyl-[protein] + [thioredoxin]-disulfide + H2O = L-methionyl-(S)-S-oxide-[protein] + [thioredoxin]-dithiol</text>
        <dbReference type="Rhea" id="RHEA:14217"/>
        <dbReference type="Rhea" id="RHEA-COMP:10698"/>
        <dbReference type="Rhea" id="RHEA-COMP:10700"/>
        <dbReference type="Rhea" id="RHEA-COMP:12313"/>
        <dbReference type="Rhea" id="RHEA-COMP:12315"/>
        <dbReference type="ChEBI" id="CHEBI:15377"/>
        <dbReference type="ChEBI" id="CHEBI:16044"/>
        <dbReference type="ChEBI" id="CHEBI:29950"/>
        <dbReference type="ChEBI" id="CHEBI:44120"/>
        <dbReference type="ChEBI" id="CHEBI:50058"/>
        <dbReference type="EC" id="1.8.4.11"/>
    </reaction>
</comment>
<name>A0AA38LPE1_TAXCH</name>
<comment type="caution">
    <text evidence="9">The sequence shown here is derived from an EMBL/GenBank/DDBJ whole genome shotgun (WGS) entry which is preliminary data.</text>
</comment>
<dbReference type="GO" id="GO:0008113">
    <property type="term" value="F:peptide-methionine (S)-S-oxide reductase activity"/>
    <property type="evidence" value="ECO:0007669"/>
    <property type="project" value="UniProtKB-EC"/>
</dbReference>
<evidence type="ECO:0000256" key="7">
    <source>
        <dbReference type="ARBA" id="ARBA00048782"/>
    </source>
</evidence>
<comment type="similarity">
    <text evidence="1">Belongs to the MsrA Met sulfoxide reductase family.</text>
</comment>
<dbReference type="AlphaFoldDB" id="A0AA38LPE1"/>
<feature type="non-terminal residue" evidence="9">
    <location>
        <position position="142"/>
    </location>
</feature>
<dbReference type="EC" id="1.8.4.11" evidence="2"/>
<gene>
    <name evidence="9" type="ORF">KI387_003494</name>
</gene>
<accession>A0AA38LPE1</accession>
<evidence type="ECO:0000256" key="4">
    <source>
        <dbReference type="ARBA" id="ARBA00030273"/>
    </source>
</evidence>
<keyword evidence="10" id="KW-1185">Reference proteome</keyword>
<evidence type="ECO:0000256" key="3">
    <source>
        <dbReference type="ARBA" id="ARBA00023002"/>
    </source>
</evidence>
<evidence type="ECO:0000256" key="6">
    <source>
        <dbReference type="ARBA" id="ARBA00047806"/>
    </source>
</evidence>
<evidence type="ECO:0000313" key="9">
    <source>
        <dbReference type="EMBL" id="KAH9331386.1"/>
    </source>
</evidence>
<dbReference type="PANTHER" id="PTHR42799:SF2">
    <property type="entry name" value="MITOCHONDRIAL PEPTIDE METHIONINE SULFOXIDE REDUCTASE"/>
    <property type="match status" value="1"/>
</dbReference>
<dbReference type="Gene3D" id="3.30.1060.10">
    <property type="entry name" value="Peptide methionine sulphoxide reductase MsrA"/>
    <property type="match status" value="1"/>
</dbReference>
<feature type="domain" description="Peptide methionine sulphoxide reductase MsrA" evidence="8">
    <location>
        <begin position="19"/>
        <end position="118"/>
    </location>
</feature>
<protein>
    <recommendedName>
        <fullName evidence="2">peptide-methionine (S)-S-oxide reductase</fullName>
        <ecNumber evidence="2">1.8.4.11</ecNumber>
    </recommendedName>
    <alternativeName>
        <fullName evidence="5">Peptide-methionine (S)-S-oxide reductase</fullName>
    </alternativeName>
    <alternativeName>
        <fullName evidence="4">Protein-methionine-S-oxide reductase</fullName>
    </alternativeName>
</protein>
<evidence type="ECO:0000313" key="10">
    <source>
        <dbReference type="Proteomes" id="UP000824469"/>
    </source>
</evidence>
<dbReference type="GO" id="GO:0005737">
    <property type="term" value="C:cytoplasm"/>
    <property type="evidence" value="ECO:0007669"/>
    <property type="project" value="TreeGrafter"/>
</dbReference>
<dbReference type="GO" id="GO:0034599">
    <property type="term" value="P:cellular response to oxidative stress"/>
    <property type="evidence" value="ECO:0007669"/>
    <property type="project" value="TreeGrafter"/>
</dbReference>
<comment type="catalytic activity">
    <reaction evidence="7">
        <text>[thioredoxin]-disulfide + L-methionine + H2O = L-methionine (S)-S-oxide + [thioredoxin]-dithiol</text>
        <dbReference type="Rhea" id="RHEA:19993"/>
        <dbReference type="Rhea" id="RHEA-COMP:10698"/>
        <dbReference type="Rhea" id="RHEA-COMP:10700"/>
        <dbReference type="ChEBI" id="CHEBI:15377"/>
        <dbReference type="ChEBI" id="CHEBI:29950"/>
        <dbReference type="ChEBI" id="CHEBI:50058"/>
        <dbReference type="ChEBI" id="CHEBI:57844"/>
        <dbReference type="ChEBI" id="CHEBI:58772"/>
        <dbReference type="EC" id="1.8.4.11"/>
    </reaction>
</comment>